<dbReference type="InterPro" id="IPR029787">
    <property type="entry name" value="Nucleotide_cyclase"/>
</dbReference>
<dbReference type="Pfam" id="PF01590">
    <property type="entry name" value="GAF"/>
    <property type="match status" value="1"/>
</dbReference>
<dbReference type="SMART" id="SM00267">
    <property type="entry name" value="GGDEF"/>
    <property type="match status" value="1"/>
</dbReference>
<organism evidence="3 4">
    <name type="scientific">Aphanothece cf. minutissima CCALA 015</name>
    <dbReference type="NCBI Taxonomy" id="2107695"/>
    <lineage>
        <taxon>Bacteria</taxon>
        <taxon>Bacillati</taxon>
        <taxon>Cyanobacteriota</taxon>
        <taxon>Cyanophyceae</taxon>
        <taxon>Oscillatoriophycideae</taxon>
        <taxon>Chroococcales</taxon>
        <taxon>Aphanothecaceae</taxon>
        <taxon>Aphanothece</taxon>
    </lineage>
</organism>
<evidence type="ECO:0000256" key="1">
    <source>
        <dbReference type="SAM" id="MobiDB-lite"/>
    </source>
</evidence>
<dbReference type="SUPFAM" id="SSF55073">
    <property type="entry name" value="Nucleotide cyclase"/>
    <property type="match status" value="1"/>
</dbReference>
<dbReference type="PROSITE" id="PS50887">
    <property type="entry name" value="GGDEF"/>
    <property type="match status" value="1"/>
</dbReference>
<protein>
    <submittedName>
        <fullName evidence="3">GGDEF domain-containing protein</fullName>
    </submittedName>
</protein>
<dbReference type="SMART" id="SM00065">
    <property type="entry name" value="GAF"/>
    <property type="match status" value="1"/>
</dbReference>
<feature type="region of interest" description="Disordered" evidence="1">
    <location>
        <begin position="316"/>
        <end position="350"/>
    </location>
</feature>
<dbReference type="InterPro" id="IPR003018">
    <property type="entry name" value="GAF"/>
</dbReference>
<dbReference type="SUPFAM" id="SSF55781">
    <property type="entry name" value="GAF domain-like"/>
    <property type="match status" value="1"/>
</dbReference>
<sequence length="350" mass="38571">MKPPETPDDEPLRLAKLRSLGLLDTGQDSRFDRLTRLAQRIFKVPIAMVSLVDEHRQWSKSTSGLGSSEASRSVSFCGHAILGSEVFIVPDALEDERFHDNPLVLGEPHVRFYAACPLTVDHRKIGTLCIVDQAPRTLDGEQIEILKDLASVVEQEVVSTLLATRDKLTGLENRRGFLALAQQSLQLCTRQAIPVSLLYLDLNDFQRINHLHGRQAGDEVLITLADRITDVCRDSDVVARLGGDAFVVLLINATREQSDTVVHRIEKALEQDNGLSNKDDAISFSYGITAYQPERHETIVELLADGEALMKEIKQLRSLQQEDGQTPGPAASEADRARAGAGSVLQKHSG</sequence>
<dbReference type="PANTHER" id="PTHR43102:SF2">
    <property type="entry name" value="GAF DOMAIN-CONTAINING PROTEIN"/>
    <property type="match status" value="1"/>
</dbReference>
<evidence type="ECO:0000259" key="2">
    <source>
        <dbReference type="PROSITE" id="PS50887"/>
    </source>
</evidence>
<dbReference type="CDD" id="cd01949">
    <property type="entry name" value="GGDEF"/>
    <property type="match status" value="1"/>
</dbReference>
<keyword evidence="4" id="KW-1185">Reference proteome</keyword>
<dbReference type="RefSeq" id="WP_106222622.1">
    <property type="nucleotide sequence ID" value="NZ_PVWP01000010.1"/>
</dbReference>
<dbReference type="PANTHER" id="PTHR43102">
    <property type="entry name" value="SLR1143 PROTEIN"/>
    <property type="match status" value="1"/>
</dbReference>
<accession>A0ABX5F4J5</accession>
<proteinExistence type="predicted"/>
<evidence type="ECO:0000313" key="4">
    <source>
        <dbReference type="Proteomes" id="UP000238218"/>
    </source>
</evidence>
<feature type="domain" description="GGDEF" evidence="2">
    <location>
        <begin position="193"/>
        <end position="324"/>
    </location>
</feature>
<dbReference type="InterPro" id="IPR029016">
    <property type="entry name" value="GAF-like_dom_sf"/>
</dbReference>
<dbReference type="InterPro" id="IPR000160">
    <property type="entry name" value="GGDEF_dom"/>
</dbReference>
<dbReference type="NCBIfam" id="TIGR00254">
    <property type="entry name" value="GGDEF"/>
    <property type="match status" value="1"/>
</dbReference>
<dbReference type="Gene3D" id="3.30.450.40">
    <property type="match status" value="1"/>
</dbReference>
<dbReference type="Pfam" id="PF00990">
    <property type="entry name" value="GGDEF"/>
    <property type="match status" value="1"/>
</dbReference>
<dbReference type="Gene3D" id="3.30.70.270">
    <property type="match status" value="1"/>
</dbReference>
<dbReference type="InterPro" id="IPR043128">
    <property type="entry name" value="Rev_trsase/Diguanyl_cyclase"/>
</dbReference>
<gene>
    <name evidence="3" type="ORF">C7B81_13705</name>
</gene>
<comment type="caution">
    <text evidence="3">The sequence shown here is derived from an EMBL/GenBank/DDBJ whole genome shotgun (WGS) entry which is preliminary data.</text>
</comment>
<name>A0ABX5F4J5_9CHRO</name>
<reference evidence="3 4" key="1">
    <citation type="submission" date="2018-02" db="EMBL/GenBank/DDBJ databases">
        <authorList>
            <person name="Moore K."/>
            <person name="Momper L."/>
        </authorList>
    </citation>
    <scope>NUCLEOTIDE SEQUENCE [LARGE SCALE GENOMIC DNA]</scope>
    <source>
        <strain evidence="3 4">CCALA 015</strain>
    </source>
</reference>
<reference evidence="3 4" key="2">
    <citation type="submission" date="2018-03" db="EMBL/GenBank/DDBJ databases">
        <title>The ancient ancestry and fast evolution of plastids.</title>
        <authorList>
            <person name="Moore K.R."/>
            <person name="Magnabosco C."/>
            <person name="Momper L."/>
            <person name="Gold D.A."/>
            <person name="Bosak T."/>
            <person name="Fournier G.P."/>
        </authorList>
    </citation>
    <scope>NUCLEOTIDE SEQUENCE [LARGE SCALE GENOMIC DNA]</scope>
    <source>
        <strain evidence="3 4">CCALA 015</strain>
    </source>
</reference>
<evidence type="ECO:0000313" key="3">
    <source>
        <dbReference type="EMBL" id="PSB36310.1"/>
    </source>
</evidence>
<dbReference type="Proteomes" id="UP000238218">
    <property type="component" value="Unassembled WGS sequence"/>
</dbReference>
<dbReference type="EMBL" id="PVWP01000010">
    <property type="protein sequence ID" value="PSB36310.1"/>
    <property type="molecule type" value="Genomic_DNA"/>
</dbReference>